<dbReference type="InterPro" id="IPR029071">
    <property type="entry name" value="Ubiquitin-like_domsf"/>
</dbReference>
<accession>A0A9W5TA13</accession>
<evidence type="ECO:0000313" key="2">
    <source>
        <dbReference type="EMBL" id="GFE53645.1"/>
    </source>
</evidence>
<evidence type="ECO:0000256" key="1">
    <source>
        <dbReference type="SAM" id="MobiDB-lite"/>
    </source>
</evidence>
<proteinExistence type="predicted"/>
<evidence type="ECO:0008006" key="4">
    <source>
        <dbReference type="Google" id="ProtNLM"/>
    </source>
</evidence>
<dbReference type="EMBL" id="BLIY01000007">
    <property type="protein sequence ID" value="GFE53645.1"/>
    <property type="molecule type" value="Genomic_DNA"/>
</dbReference>
<dbReference type="SUPFAM" id="SSF54236">
    <property type="entry name" value="Ubiquitin-like"/>
    <property type="match status" value="1"/>
</dbReference>
<organism evidence="2 3">
    <name type="scientific">Babesia ovis</name>
    <dbReference type="NCBI Taxonomy" id="5869"/>
    <lineage>
        <taxon>Eukaryota</taxon>
        <taxon>Sar</taxon>
        <taxon>Alveolata</taxon>
        <taxon>Apicomplexa</taxon>
        <taxon>Aconoidasida</taxon>
        <taxon>Piroplasmida</taxon>
        <taxon>Babesiidae</taxon>
        <taxon>Babesia</taxon>
    </lineage>
</organism>
<dbReference type="Proteomes" id="UP001057455">
    <property type="component" value="Unassembled WGS sequence"/>
</dbReference>
<keyword evidence="3" id="KW-1185">Reference proteome</keyword>
<gene>
    <name evidence="2" type="ORF">BaOVIS_010490</name>
</gene>
<sequence>MSMTFLRLVGTSWLLVALVCFLLGPISLWLPQSVLAAAPRRIHYSTGLKPLVPRYGLNRPSGLPLRYTSGSLCTVIPALEPSKTVSVVVHSYWHQDSTFNTKIQLTASLSDSGRDIKKKIEGLSGVPSCLQKLYVSDSPLPGGNRTPLGDADRIENFPSLLRLRHDNKEQEIHLHLDIPVPLCHNVKLDPRRYKEYASALRRYSFLLGRTKAARANPKVLLDPDAVPDQESEDLIDSVMAAGGTTSDTTATLDPRSNLKSTDSSITSGVTNSSYTADQQCDPTFVMPNRRLHLLFFDDLPSPEGGATARLKYWVQRQLPIDWTESMKLSFICYLIRETCDNEEWVKKILTYIPPVCILGSTRPGRIVSSTLFHMLPLHALPRVFTNLLPAHVAQQME</sequence>
<reference evidence="2" key="1">
    <citation type="submission" date="2019-12" db="EMBL/GenBank/DDBJ databases">
        <title>Genome sequence of Babesia ovis.</title>
        <authorList>
            <person name="Yamagishi J."/>
            <person name="Sevinc F."/>
            <person name="Xuan X."/>
        </authorList>
    </citation>
    <scope>NUCLEOTIDE SEQUENCE</scope>
    <source>
        <strain evidence="2">Selcuk</strain>
    </source>
</reference>
<name>A0A9W5TA13_BABOV</name>
<evidence type="ECO:0000313" key="3">
    <source>
        <dbReference type="Proteomes" id="UP001057455"/>
    </source>
</evidence>
<protein>
    <recommendedName>
        <fullName evidence="4">Ubiquitin-like domain-containing protein</fullName>
    </recommendedName>
</protein>
<comment type="caution">
    <text evidence="2">The sequence shown here is derived from an EMBL/GenBank/DDBJ whole genome shotgun (WGS) entry which is preliminary data.</text>
</comment>
<feature type="region of interest" description="Disordered" evidence="1">
    <location>
        <begin position="245"/>
        <end position="274"/>
    </location>
</feature>
<dbReference type="CDD" id="cd17039">
    <property type="entry name" value="Ubl_ubiquitin_like"/>
    <property type="match status" value="1"/>
</dbReference>
<dbReference type="OrthoDB" id="366283at2759"/>
<dbReference type="AlphaFoldDB" id="A0A9W5TA13"/>
<feature type="compositionally biased region" description="Polar residues" evidence="1">
    <location>
        <begin position="257"/>
        <end position="274"/>
    </location>
</feature>